<feature type="signal peptide" evidence="2">
    <location>
        <begin position="1"/>
        <end position="24"/>
    </location>
</feature>
<keyword evidence="4" id="KW-1185">Reference proteome</keyword>
<keyword evidence="2" id="KW-0732">Signal</keyword>
<dbReference type="Proteomes" id="UP000028181">
    <property type="component" value="Chromosome I"/>
</dbReference>
<dbReference type="AlphaFoldDB" id="A0A068SPW3"/>
<dbReference type="KEGG" id="ngg:RG540_CH09360"/>
<organism evidence="3 4">
    <name type="scientific">Neorhizobium galegae bv. orientalis str. HAMBI 540</name>
    <dbReference type="NCBI Taxonomy" id="1028800"/>
    <lineage>
        <taxon>Bacteria</taxon>
        <taxon>Pseudomonadati</taxon>
        <taxon>Pseudomonadota</taxon>
        <taxon>Alphaproteobacteria</taxon>
        <taxon>Hyphomicrobiales</taxon>
        <taxon>Rhizobiaceae</taxon>
        <taxon>Rhizobium/Agrobacterium group</taxon>
        <taxon>Neorhizobium</taxon>
    </lineage>
</organism>
<sequence length="98" mass="10338">MKTYLTSGIAALIISAGYTGAAMAQDAVYPDPNGLPQSPPTIQQDRGRDRGQGVDTMSTGSIYPGTGYMYNNNTSGNADLDGGQDEGDYYDGTLRPHN</sequence>
<evidence type="ECO:0000256" key="2">
    <source>
        <dbReference type="SAM" id="SignalP"/>
    </source>
</evidence>
<protein>
    <submittedName>
        <fullName evidence="3">Uncharacterized protein</fullName>
    </submittedName>
</protein>
<dbReference type="eggNOG" id="ENOG50312QH">
    <property type="taxonomic scope" value="Bacteria"/>
</dbReference>
<evidence type="ECO:0000313" key="3">
    <source>
        <dbReference type="EMBL" id="CDN47125.1"/>
    </source>
</evidence>
<evidence type="ECO:0000313" key="4">
    <source>
        <dbReference type="Proteomes" id="UP000028181"/>
    </source>
</evidence>
<accession>A0A068SPW3</accession>
<dbReference type="HOGENOM" id="CLU_2330839_0_0_5"/>
<dbReference type="EMBL" id="HG938353">
    <property type="protein sequence ID" value="CDN47125.1"/>
    <property type="molecule type" value="Genomic_DNA"/>
</dbReference>
<gene>
    <name evidence="3" type="ORF">RG540_CH09360</name>
</gene>
<feature type="chain" id="PRO_5001656259" evidence="2">
    <location>
        <begin position="25"/>
        <end position="98"/>
    </location>
</feature>
<reference evidence="4" key="1">
    <citation type="journal article" date="2014" name="BMC Genomics">
        <title>Genome sequencing of two Neorhizobium galegae strains reveals a noeT gene responsible for the unusual acetylation of the nodulation factors.</title>
        <authorList>
            <person name="Osterman J."/>
            <person name="Marsh J."/>
            <person name="Laine P.K."/>
            <person name="Zeng Z."/>
            <person name="Alatalo E."/>
            <person name="Sullivan J.T."/>
            <person name="Young J.P."/>
            <person name="Thomas-Oates J."/>
            <person name="Paulin L."/>
            <person name="Lindstrom K."/>
        </authorList>
    </citation>
    <scope>NUCLEOTIDE SEQUENCE [LARGE SCALE GENOMIC DNA]</scope>
    <source>
        <strain evidence="4">HAMBI 540</strain>
    </source>
</reference>
<proteinExistence type="predicted"/>
<evidence type="ECO:0000256" key="1">
    <source>
        <dbReference type="SAM" id="MobiDB-lite"/>
    </source>
</evidence>
<feature type="region of interest" description="Disordered" evidence="1">
    <location>
        <begin position="29"/>
        <end position="98"/>
    </location>
</feature>
<dbReference type="GeneID" id="24258033"/>
<dbReference type="PATRIC" id="fig|1028800.3.peg.949"/>
<dbReference type="OrthoDB" id="8410755at2"/>
<dbReference type="RefSeq" id="WP_038585118.1">
    <property type="nucleotide sequence ID" value="NZ_HG938353.1"/>
</dbReference>
<name>A0A068SPW3_NEOGA</name>